<dbReference type="SUPFAM" id="SSF89009">
    <property type="entry name" value="GAT-like domain"/>
    <property type="match status" value="1"/>
</dbReference>
<feature type="compositionally biased region" description="Polar residues" evidence="1">
    <location>
        <begin position="198"/>
        <end position="209"/>
    </location>
</feature>
<dbReference type="AlphaFoldDB" id="A0AAE0EBC8"/>
<dbReference type="InterPro" id="IPR045192">
    <property type="entry name" value="AP180-like"/>
</dbReference>
<dbReference type="GO" id="GO:0048268">
    <property type="term" value="P:clathrin coat assembly"/>
    <property type="evidence" value="ECO:0007669"/>
    <property type="project" value="InterPro"/>
</dbReference>
<dbReference type="PANTHER" id="PTHR22951">
    <property type="entry name" value="CLATHRIN ASSEMBLY PROTEIN"/>
    <property type="match status" value="1"/>
</dbReference>
<feature type="compositionally biased region" description="Low complexity" evidence="1">
    <location>
        <begin position="74"/>
        <end position="94"/>
    </location>
</feature>
<dbReference type="GO" id="GO:0000149">
    <property type="term" value="F:SNARE binding"/>
    <property type="evidence" value="ECO:0007669"/>
    <property type="project" value="TreeGrafter"/>
</dbReference>
<dbReference type="EMBL" id="JANJYJ010000003">
    <property type="protein sequence ID" value="KAK3222128.1"/>
    <property type="molecule type" value="Genomic_DNA"/>
</dbReference>
<evidence type="ECO:0000256" key="1">
    <source>
        <dbReference type="SAM" id="MobiDB-lite"/>
    </source>
</evidence>
<dbReference type="PANTHER" id="PTHR22951:SF22">
    <property type="entry name" value="ENTH DOMAIN-CONTAINING PROTEIN"/>
    <property type="match status" value="1"/>
</dbReference>
<dbReference type="Pfam" id="PF07651">
    <property type="entry name" value="ANTH"/>
    <property type="match status" value="1"/>
</dbReference>
<dbReference type="GO" id="GO:0006900">
    <property type="term" value="P:vesicle budding from membrane"/>
    <property type="evidence" value="ECO:0007669"/>
    <property type="project" value="TreeGrafter"/>
</dbReference>
<dbReference type="GO" id="GO:0005546">
    <property type="term" value="F:phosphatidylinositol-4,5-bisphosphate binding"/>
    <property type="evidence" value="ECO:0007669"/>
    <property type="project" value="TreeGrafter"/>
</dbReference>
<reference evidence="3" key="1">
    <citation type="journal article" date="2023" name="Plant J.">
        <title>Genome sequences and population genomics provide insights into the demographic history, inbreeding, and mutation load of two 'living fossil' tree species of Dipteronia.</title>
        <authorList>
            <person name="Feng Y."/>
            <person name="Comes H.P."/>
            <person name="Chen J."/>
            <person name="Zhu S."/>
            <person name="Lu R."/>
            <person name="Zhang X."/>
            <person name="Li P."/>
            <person name="Qiu J."/>
            <person name="Olsen K.M."/>
            <person name="Qiu Y."/>
        </authorList>
    </citation>
    <scope>NUCLEOTIDE SEQUENCE</scope>
    <source>
        <strain evidence="3">NBL</strain>
    </source>
</reference>
<evidence type="ECO:0000259" key="2">
    <source>
        <dbReference type="Pfam" id="PF07651"/>
    </source>
</evidence>
<dbReference type="Gene3D" id="1.20.58.150">
    <property type="entry name" value="ANTH domain"/>
    <property type="match status" value="1"/>
</dbReference>
<dbReference type="GO" id="GO:0005545">
    <property type="term" value="F:1-phosphatidylinositol binding"/>
    <property type="evidence" value="ECO:0007669"/>
    <property type="project" value="InterPro"/>
</dbReference>
<accession>A0AAE0EBC8</accession>
<feature type="region of interest" description="Disordered" evidence="1">
    <location>
        <begin position="197"/>
        <end position="216"/>
    </location>
</feature>
<evidence type="ECO:0000313" key="4">
    <source>
        <dbReference type="Proteomes" id="UP001281410"/>
    </source>
</evidence>
<dbReference type="GO" id="GO:0030136">
    <property type="term" value="C:clathrin-coated vesicle"/>
    <property type="evidence" value="ECO:0007669"/>
    <property type="project" value="InterPro"/>
</dbReference>
<feature type="region of interest" description="Disordered" evidence="1">
    <location>
        <begin position="69"/>
        <end position="97"/>
    </location>
</feature>
<comment type="caution">
    <text evidence="3">The sequence shown here is derived from an EMBL/GenBank/DDBJ whole genome shotgun (WGS) entry which is preliminary data.</text>
</comment>
<keyword evidence="4" id="KW-1185">Reference proteome</keyword>
<sequence length="216" mass="25309">MPYRSCITSFGIYKKAAMQANQLCEFYDWCKATGFCGAYEYPFVDQIPQIQIQALEAFLNGMWQLTEEEEEDSSSSPLSRSSLLESPSTLTPTLTEDDGDRQIIVRRDFVVSTRWEKFEENNDFPRKMKKEEEKELLIQFDESENDSWEDLLEATVNLARVPQRNYFYECDDDKQEETTRGDTSEWKIQAYNPFSHPHNMQSYHPSVPSNPKYPCL</sequence>
<dbReference type="GO" id="GO:0005905">
    <property type="term" value="C:clathrin-coated pit"/>
    <property type="evidence" value="ECO:0007669"/>
    <property type="project" value="TreeGrafter"/>
</dbReference>
<dbReference type="GO" id="GO:0032050">
    <property type="term" value="F:clathrin heavy chain binding"/>
    <property type="evidence" value="ECO:0007669"/>
    <property type="project" value="TreeGrafter"/>
</dbReference>
<gene>
    <name evidence="3" type="ORF">Dsin_009153</name>
</gene>
<dbReference type="GO" id="GO:0072583">
    <property type="term" value="P:clathrin-dependent endocytosis"/>
    <property type="evidence" value="ECO:0007669"/>
    <property type="project" value="InterPro"/>
</dbReference>
<proteinExistence type="predicted"/>
<evidence type="ECO:0000313" key="3">
    <source>
        <dbReference type="EMBL" id="KAK3222128.1"/>
    </source>
</evidence>
<name>A0AAE0EBC8_9ROSI</name>
<dbReference type="Proteomes" id="UP001281410">
    <property type="component" value="Unassembled WGS sequence"/>
</dbReference>
<dbReference type="InterPro" id="IPR011417">
    <property type="entry name" value="ANTH_dom"/>
</dbReference>
<dbReference type="InterPro" id="IPR014712">
    <property type="entry name" value="ANTH_dom_sf"/>
</dbReference>
<feature type="domain" description="AP180 N-terminal homology (ANTH)" evidence="2">
    <location>
        <begin position="3"/>
        <end position="60"/>
    </location>
</feature>
<protein>
    <recommendedName>
        <fullName evidence="2">AP180 N-terminal homology (ANTH) domain-containing protein</fullName>
    </recommendedName>
</protein>
<organism evidence="3 4">
    <name type="scientific">Dipteronia sinensis</name>
    <dbReference type="NCBI Taxonomy" id="43782"/>
    <lineage>
        <taxon>Eukaryota</taxon>
        <taxon>Viridiplantae</taxon>
        <taxon>Streptophyta</taxon>
        <taxon>Embryophyta</taxon>
        <taxon>Tracheophyta</taxon>
        <taxon>Spermatophyta</taxon>
        <taxon>Magnoliopsida</taxon>
        <taxon>eudicotyledons</taxon>
        <taxon>Gunneridae</taxon>
        <taxon>Pentapetalae</taxon>
        <taxon>rosids</taxon>
        <taxon>malvids</taxon>
        <taxon>Sapindales</taxon>
        <taxon>Sapindaceae</taxon>
        <taxon>Hippocastanoideae</taxon>
        <taxon>Acereae</taxon>
        <taxon>Dipteronia</taxon>
    </lineage>
</organism>